<keyword evidence="6" id="KW-1185">Reference proteome</keyword>
<feature type="region of interest" description="Disordered" evidence="3">
    <location>
        <begin position="1"/>
        <end position="20"/>
    </location>
</feature>
<dbReference type="InterPro" id="IPR001647">
    <property type="entry name" value="HTH_TetR"/>
</dbReference>
<dbReference type="PANTHER" id="PTHR30055">
    <property type="entry name" value="HTH-TYPE TRANSCRIPTIONAL REGULATOR RUTR"/>
    <property type="match status" value="1"/>
</dbReference>
<dbReference type="InterPro" id="IPR009057">
    <property type="entry name" value="Homeodomain-like_sf"/>
</dbReference>
<keyword evidence="1 2" id="KW-0238">DNA-binding</keyword>
<evidence type="ECO:0000313" key="6">
    <source>
        <dbReference type="Proteomes" id="UP001500635"/>
    </source>
</evidence>
<dbReference type="SUPFAM" id="SSF46689">
    <property type="entry name" value="Homeodomain-like"/>
    <property type="match status" value="2"/>
</dbReference>
<gene>
    <name evidence="5" type="ORF">GCM10023147_34660</name>
</gene>
<feature type="domain" description="HTH tetR-type" evidence="4">
    <location>
        <begin position="18"/>
        <end position="78"/>
    </location>
</feature>
<dbReference type="Proteomes" id="UP001500635">
    <property type="component" value="Unassembled WGS sequence"/>
</dbReference>
<dbReference type="InterPro" id="IPR049397">
    <property type="entry name" value="EthR_C"/>
</dbReference>
<evidence type="ECO:0000256" key="2">
    <source>
        <dbReference type="PROSITE-ProRule" id="PRU00335"/>
    </source>
</evidence>
<reference evidence="6" key="1">
    <citation type="journal article" date="2019" name="Int. J. Syst. Evol. Microbiol.">
        <title>The Global Catalogue of Microorganisms (GCM) 10K type strain sequencing project: providing services to taxonomists for standard genome sequencing and annotation.</title>
        <authorList>
            <consortium name="The Broad Institute Genomics Platform"/>
            <consortium name="The Broad Institute Genome Sequencing Center for Infectious Disease"/>
            <person name="Wu L."/>
            <person name="Ma J."/>
        </authorList>
    </citation>
    <scope>NUCLEOTIDE SEQUENCE [LARGE SCALE GENOMIC DNA]</scope>
    <source>
        <strain evidence="6">JCM 17688</strain>
    </source>
</reference>
<dbReference type="PROSITE" id="PS50977">
    <property type="entry name" value="HTH_TETR_2"/>
    <property type="match status" value="2"/>
</dbReference>
<dbReference type="Gene3D" id="1.10.10.60">
    <property type="entry name" value="Homeodomain-like"/>
    <property type="match status" value="1"/>
</dbReference>
<dbReference type="RefSeq" id="WP_344998278.1">
    <property type="nucleotide sequence ID" value="NZ_BAABFR010000062.1"/>
</dbReference>
<dbReference type="Pfam" id="PF00440">
    <property type="entry name" value="TetR_N"/>
    <property type="match status" value="2"/>
</dbReference>
<feature type="domain" description="HTH tetR-type" evidence="4">
    <location>
        <begin position="250"/>
        <end position="310"/>
    </location>
</feature>
<evidence type="ECO:0000313" key="5">
    <source>
        <dbReference type="EMBL" id="GAA4398440.1"/>
    </source>
</evidence>
<dbReference type="EMBL" id="BAABFR010000062">
    <property type="protein sequence ID" value="GAA4398440.1"/>
    <property type="molecule type" value="Genomic_DNA"/>
</dbReference>
<feature type="DNA-binding region" description="H-T-H motif" evidence="2">
    <location>
        <begin position="273"/>
        <end position="292"/>
    </location>
</feature>
<dbReference type="Pfam" id="PF21313">
    <property type="entry name" value="EthR_C"/>
    <property type="match status" value="1"/>
</dbReference>
<evidence type="ECO:0000256" key="3">
    <source>
        <dbReference type="SAM" id="MobiDB-lite"/>
    </source>
</evidence>
<name>A0ABP8JZS5_9ACTN</name>
<dbReference type="PANTHER" id="PTHR30055:SF184">
    <property type="entry name" value="HTH-TYPE TRANSCRIPTIONAL REGULATOR ETHR"/>
    <property type="match status" value="1"/>
</dbReference>
<dbReference type="SUPFAM" id="SSF48498">
    <property type="entry name" value="Tetracyclin repressor-like, C-terminal domain"/>
    <property type="match status" value="1"/>
</dbReference>
<proteinExistence type="predicted"/>
<dbReference type="Gene3D" id="1.10.357.10">
    <property type="entry name" value="Tetracycline Repressor, domain 2"/>
    <property type="match status" value="2"/>
</dbReference>
<sequence length="456" mass="48312">MAQGAFSRRRPRESDGTSPSELAVFEATERLLSETSLQSLTVAQIIERAKLSRANFYHYFANKYSVLVAMLGRLFEESYSDDAPWNAADPTGARAIGDRLDHTLGMWSKHGAVICAVVEHMHSRPVVAEAWQFTSARFVAAIREQIVYERESGGAPDGPAPALLAAMLVSGAERAFYVSARGLDPLLKSPTDVVEPLVALAEAAVLGSRGRRAPNGLVSGAVGGSLARVPASGTAPAAARLGPQADGVDSDTSRGILGAMAALLEASPLAEISVARILDRAGTSRASFYFYFRSKEDAFVALFRSVADVLVDAVASLACIDVTDEAAFIAAVRGRRIADVLSGAVIRNAVHVWPRLPELRTAYLQALSRMADVFTTLVEAARAERQATVAPGSVSAALQVTPIVDEPPAAPYAATLVWTIERTVAGAFAGEAYLSDLDAVVDVAPRVLYAALFATR</sequence>
<accession>A0ABP8JZS5</accession>
<dbReference type="InterPro" id="IPR050109">
    <property type="entry name" value="HTH-type_TetR-like_transc_reg"/>
</dbReference>
<feature type="DNA-binding region" description="H-T-H motif" evidence="2">
    <location>
        <begin position="41"/>
        <end position="60"/>
    </location>
</feature>
<dbReference type="InterPro" id="IPR023772">
    <property type="entry name" value="DNA-bd_HTH_TetR-type_CS"/>
</dbReference>
<dbReference type="InterPro" id="IPR036271">
    <property type="entry name" value="Tet_transcr_reg_TetR-rel_C_sf"/>
</dbReference>
<comment type="caution">
    <text evidence="5">The sequence shown here is derived from an EMBL/GenBank/DDBJ whole genome shotgun (WGS) entry which is preliminary data.</text>
</comment>
<organism evidence="5 6">
    <name type="scientific">Tsukamurella soli</name>
    <dbReference type="NCBI Taxonomy" id="644556"/>
    <lineage>
        <taxon>Bacteria</taxon>
        <taxon>Bacillati</taxon>
        <taxon>Actinomycetota</taxon>
        <taxon>Actinomycetes</taxon>
        <taxon>Mycobacteriales</taxon>
        <taxon>Tsukamurellaceae</taxon>
        <taxon>Tsukamurella</taxon>
    </lineage>
</organism>
<dbReference type="PROSITE" id="PS01081">
    <property type="entry name" value="HTH_TETR_1"/>
    <property type="match status" value="1"/>
</dbReference>
<evidence type="ECO:0000256" key="1">
    <source>
        <dbReference type="ARBA" id="ARBA00023125"/>
    </source>
</evidence>
<evidence type="ECO:0000259" key="4">
    <source>
        <dbReference type="PROSITE" id="PS50977"/>
    </source>
</evidence>
<protein>
    <recommendedName>
        <fullName evidence="4">HTH tetR-type domain-containing protein</fullName>
    </recommendedName>
</protein>